<protein>
    <recommendedName>
        <fullName evidence="5">Ricin B lectin domain-containing protein</fullName>
    </recommendedName>
</protein>
<dbReference type="EMBL" id="CP001814">
    <property type="protein sequence ID" value="ACZ90337.1"/>
    <property type="molecule type" value="Genomic_DNA"/>
</dbReference>
<keyword evidence="2" id="KW-0472">Membrane</keyword>
<dbReference type="SUPFAM" id="SSF50370">
    <property type="entry name" value="Ricin B-like lectins"/>
    <property type="match status" value="1"/>
</dbReference>
<dbReference type="KEGG" id="sro:Sros_7664"/>
<keyword evidence="2" id="KW-0812">Transmembrane</keyword>
<name>D2ARJ7_STRRD</name>
<dbReference type="InterPro" id="IPR035992">
    <property type="entry name" value="Ricin_B-like_lectins"/>
</dbReference>
<dbReference type="eggNOG" id="COG3409">
    <property type="taxonomic scope" value="Bacteria"/>
</dbReference>
<feature type="region of interest" description="Disordered" evidence="1">
    <location>
        <begin position="102"/>
        <end position="274"/>
    </location>
</feature>
<dbReference type="Proteomes" id="UP000002029">
    <property type="component" value="Chromosome"/>
</dbReference>
<evidence type="ECO:0000256" key="1">
    <source>
        <dbReference type="SAM" id="MobiDB-lite"/>
    </source>
</evidence>
<dbReference type="CDD" id="cd00161">
    <property type="entry name" value="beta-trefoil_Ricin-like"/>
    <property type="match status" value="1"/>
</dbReference>
<evidence type="ECO:0000256" key="2">
    <source>
        <dbReference type="SAM" id="Phobius"/>
    </source>
</evidence>
<feature type="compositionally biased region" description="Pro residues" evidence="1">
    <location>
        <begin position="241"/>
        <end position="250"/>
    </location>
</feature>
<reference evidence="3 4" key="1">
    <citation type="journal article" date="2010" name="Stand. Genomic Sci.">
        <title>Complete genome sequence of Streptosporangium roseum type strain (NI 9100).</title>
        <authorList>
            <person name="Nolan M."/>
            <person name="Sikorski J."/>
            <person name="Jando M."/>
            <person name="Lucas S."/>
            <person name="Lapidus A."/>
            <person name="Glavina Del Rio T."/>
            <person name="Chen F."/>
            <person name="Tice H."/>
            <person name="Pitluck S."/>
            <person name="Cheng J.F."/>
            <person name="Chertkov O."/>
            <person name="Sims D."/>
            <person name="Meincke L."/>
            <person name="Brettin T."/>
            <person name="Han C."/>
            <person name="Detter J.C."/>
            <person name="Bruce D."/>
            <person name="Goodwin L."/>
            <person name="Land M."/>
            <person name="Hauser L."/>
            <person name="Chang Y.J."/>
            <person name="Jeffries C.D."/>
            <person name="Ivanova N."/>
            <person name="Mavromatis K."/>
            <person name="Mikhailova N."/>
            <person name="Chen A."/>
            <person name="Palaniappan K."/>
            <person name="Chain P."/>
            <person name="Rohde M."/>
            <person name="Goker M."/>
            <person name="Bristow J."/>
            <person name="Eisen J.A."/>
            <person name="Markowitz V."/>
            <person name="Hugenholtz P."/>
            <person name="Kyrpides N.C."/>
            <person name="Klenk H.P."/>
        </authorList>
    </citation>
    <scope>NUCLEOTIDE SEQUENCE [LARGE SCALE GENOMIC DNA]</scope>
    <source>
        <strain evidence="4">ATCC 12428 / DSM 43021 / JCM 3005 / NI 9100</strain>
    </source>
</reference>
<gene>
    <name evidence="3" type="ordered locus">Sros_7664</name>
</gene>
<feature type="compositionally biased region" description="Pro residues" evidence="1">
    <location>
        <begin position="123"/>
        <end position="134"/>
    </location>
</feature>
<feature type="transmembrane region" description="Helical" evidence="2">
    <location>
        <begin position="278"/>
        <end position="299"/>
    </location>
</feature>
<feature type="compositionally biased region" description="Low complexity" evidence="1">
    <location>
        <begin position="228"/>
        <end position="240"/>
    </location>
</feature>
<dbReference type="AlphaFoldDB" id="D2ARJ7"/>
<dbReference type="Gene3D" id="2.80.10.50">
    <property type="match status" value="1"/>
</dbReference>
<dbReference type="HOGENOM" id="CLU_560100_0_0_11"/>
<evidence type="ECO:0000313" key="4">
    <source>
        <dbReference type="Proteomes" id="UP000002029"/>
    </source>
</evidence>
<keyword evidence="2" id="KW-1133">Transmembrane helix</keyword>
<accession>D2ARJ7</accession>
<keyword evidence="4" id="KW-1185">Reference proteome</keyword>
<dbReference type="STRING" id="479432.Sros_7664"/>
<evidence type="ECO:0000313" key="3">
    <source>
        <dbReference type="EMBL" id="ACZ90337.1"/>
    </source>
</evidence>
<sequence length="487" mass="49071">MSSTIGAPPGPEDATSPAEFVMALGRLRQWAGLSYRQLAAKAEASGDVLPPSTAVGALSRAALPREELVAAFVRACGMDEADVARWLVVRRHLAVSAVPRPPLAVEDAGGTPALTGPQRNGIPDPPGPVSPGPPSDSVYPEFSSIGAVSPVSDPAGPPFSGSDTSEFRADLNSLGPASAGSDSRPFEPAGSGSNAHDLGLVPNPATSHPAGPASPASDATGPNPPGSGPARPGPATSGPADPDPAGPGPARPGSAGPDPVRPELAVPAGRPRRRRPTVAVLVGGVAAVLVMIGVTVAALEGALATGPPAARTPGPVTAGPITAGSVLADGRYRMVPSHVADRDLCVGEGRERNRRTNRELAVQRPCRGLSPDTYLTAVGRDVYQIEWHHPAHGVGCLTVDQAAAGAEVLIAPANCTGAAHQRFLLERAGPRASGGFVLRPVHSSLCVGALHGVADVDVGAELAQHTCTGQADQVFLFISAPEPETGG</sequence>
<evidence type="ECO:0008006" key="5">
    <source>
        <dbReference type="Google" id="ProtNLM"/>
    </source>
</evidence>
<organism evidence="3 4">
    <name type="scientific">Streptosporangium roseum (strain ATCC 12428 / DSM 43021 / JCM 3005 / KCTC 9067 / NCIMB 10171 / NRRL 2505 / NI 9100)</name>
    <dbReference type="NCBI Taxonomy" id="479432"/>
    <lineage>
        <taxon>Bacteria</taxon>
        <taxon>Bacillati</taxon>
        <taxon>Actinomycetota</taxon>
        <taxon>Actinomycetes</taxon>
        <taxon>Streptosporangiales</taxon>
        <taxon>Streptosporangiaceae</taxon>
        <taxon>Streptosporangium</taxon>
    </lineage>
</organism>
<proteinExistence type="predicted"/>